<comment type="caution">
    <text evidence="11">The sequence shown here is derived from an EMBL/GenBank/DDBJ whole genome shotgun (WGS) entry which is preliminary data.</text>
</comment>
<evidence type="ECO:0000256" key="10">
    <source>
        <dbReference type="SAM" id="Phobius"/>
    </source>
</evidence>
<dbReference type="PRINTS" id="PR00899">
    <property type="entry name" value="GPCRSTE3"/>
</dbReference>
<dbReference type="Proteomes" id="UP001063166">
    <property type="component" value="Unassembled WGS sequence"/>
</dbReference>
<keyword evidence="7 10" id="KW-0472">Membrane</keyword>
<keyword evidence="6" id="KW-0297">G-protein coupled receptor</keyword>
<dbReference type="OrthoDB" id="2874149at2759"/>
<dbReference type="GO" id="GO:0005886">
    <property type="term" value="C:plasma membrane"/>
    <property type="evidence" value="ECO:0007669"/>
    <property type="project" value="TreeGrafter"/>
</dbReference>
<dbReference type="Pfam" id="PF02076">
    <property type="entry name" value="STE3"/>
    <property type="match status" value="1"/>
</dbReference>
<dbReference type="GO" id="GO:0000750">
    <property type="term" value="P:pheromone-dependent signal transduction involved in conjugation with cellular fusion"/>
    <property type="evidence" value="ECO:0007669"/>
    <property type="project" value="TreeGrafter"/>
</dbReference>
<proteinExistence type="inferred from homology"/>
<dbReference type="EMBL" id="BRPK01000016">
    <property type="protein sequence ID" value="GLB44316.1"/>
    <property type="molecule type" value="Genomic_DNA"/>
</dbReference>
<feature type="transmembrane region" description="Helical" evidence="10">
    <location>
        <begin position="260"/>
        <end position="282"/>
    </location>
</feature>
<evidence type="ECO:0000256" key="6">
    <source>
        <dbReference type="ARBA" id="ARBA00023040"/>
    </source>
</evidence>
<feature type="transmembrane region" description="Helical" evidence="10">
    <location>
        <begin position="109"/>
        <end position="130"/>
    </location>
</feature>
<evidence type="ECO:0000256" key="9">
    <source>
        <dbReference type="ARBA" id="ARBA00023224"/>
    </source>
</evidence>
<keyword evidence="8 11" id="KW-0675">Receptor</keyword>
<keyword evidence="9" id="KW-0807">Transducer</keyword>
<feature type="transmembrane region" description="Helical" evidence="10">
    <location>
        <begin position="158"/>
        <end position="181"/>
    </location>
</feature>
<dbReference type="PRINTS" id="PR00900">
    <property type="entry name" value="PHEROMONEAR"/>
</dbReference>
<dbReference type="InterPro" id="IPR001546">
    <property type="entry name" value="GPCR_Pheromne_A_rcpt"/>
</dbReference>
<evidence type="ECO:0000256" key="3">
    <source>
        <dbReference type="ARBA" id="ARBA00022507"/>
    </source>
</evidence>
<evidence type="ECO:0000313" key="11">
    <source>
        <dbReference type="EMBL" id="GLB44316.1"/>
    </source>
</evidence>
<evidence type="ECO:0000256" key="4">
    <source>
        <dbReference type="ARBA" id="ARBA00022692"/>
    </source>
</evidence>
<evidence type="ECO:0000256" key="5">
    <source>
        <dbReference type="ARBA" id="ARBA00022989"/>
    </source>
</evidence>
<evidence type="ECO:0000256" key="2">
    <source>
        <dbReference type="ARBA" id="ARBA00011085"/>
    </source>
</evidence>
<comment type="similarity">
    <text evidence="2">Belongs to the G-protein coupled receptor 4 family.</text>
</comment>
<evidence type="ECO:0000256" key="1">
    <source>
        <dbReference type="ARBA" id="ARBA00004141"/>
    </source>
</evidence>
<comment type="subcellular location">
    <subcellularLocation>
        <location evidence="1">Membrane</location>
        <topology evidence="1">Multi-pass membrane protein</topology>
    </subcellularLocation>
</comment>
<keyword evidence="12" id="KW-1185">Reference proteome</keyword>
<reference evidence="11" key="1">
    <citation type="submission" date="2022-07" db="EMBL/GenBank/DDBJ databases">
        <title>The genome of Lyophyllum shimeji provides insight into the initial evolution of ectomycorrhizal fungal genome.</title>
        <authorList>
            <person name="Kobayashi Y."/>
            <person name="Shibata T."/>
            <person name="Hirakawa H."/>
            <person name="Shigenobu S."/>
            <person name="Nishiyama T."/>
            <person name="Yamada A."/>
            <person name="Hasebe M."/>
            <person name="Kawaguchi M."/>
        </authorList>
    </citation>
    <scope>NUCLEOTIDE SEQUENCE</scope>
    <source>
        <strain evidence="11">AT787</strain>
    </source>
</reference>
<evidence type="ECO:0000256" key="7">
    <source>
        <dbReference type="ARBA" id="ARBA00023136"/>
    </source>
</evidence>
<keyword evidence="5 10" id="KW-1133">Transmembrane helix</keyword>
<keyword evidence="4 10" id="KW-0812">Transmembrane</keyword>
<feature type="transmembrane region" description="Helical" evidence="10">
    <location>
        <begin position="202"/>
        <end position="226"/>
    </location>
</feature>
<gene>
    <name evidence="11" type="primary">STE3</name>
    <name evidence="11" type="ORF">LshimejAT787_1602460</name>
</gene>
<evidence type="ECO:0000256" key="8">
    <source>
        <dbReference type="ARBA" id="ARBA00023170"/>
    </source>
</evidence>
<name>A0A9P3PZ65_LYOSH</name>
<dbReference type="CDD" id="cd14966">
    <property type="entry name" value="7tmD_STE3"/>
    <property type="match status" value="1"/>
</dbReference>
<dbReference type="AlphaFoldDB" id="A0A9P3PZ65"/>
<feature type="transmembrane region" description="Helical" evidence="10">
    <location>
        <begin position="6"/>
        <end position="22"/>
    </location>
</feature>
<sequence>MHLELPIAAFTAALLVLVPLPWHWRAKNVPTLSIVAWLFVSNVIYGVNAVVWAGNVRIVATVWCDIVTKVQIGATMALPASCLCLCIHLERIASIRNVQSSPAQKRRRFLFDLAMCWLIPVIYMALHYVVQGHRFDIVEDFGCRPAIYNSVQSVLLVWVPPLLVATLTCIYAGVSLRHFFVRRVTFARHLQNSNSALTTSRYFRLICMAIVQMFWGLLATIVNVWFSCRTGLRQWTGWADVHFNFSRIALFPTLFIPPDVLRWTFFTWWVIPISSVLFFVFFSFGEDAMKEYTACIQWVARTVFRRKGTADMKLSLPSFVRKPVPRKAVPNVDIKVTTDTQSTRFTDTAFTPHKEYPPSFDMSSSFIATPSTTASFSTYDSSSTYIVPFPTHETHPLPAYR</sequence>
<dbReference type="PANTHER" id="PTHR28097">
    <property type="entry name" value="PHEROMONE A FACTOR RECEPTOR"/>
    <property type="match status" value="1"/>
</dbReference>
<keyword evidence="3" id="KW-0589">Pheromone response</keyword>
<evidence type="ECO:0000313" key="12">
    <source>
        <dbReference type="Proteomes" id="UP001063166"/>
    </source>
</evidence>
<protein>
    <submittedName>
        <fullName evidence="11">Pheromone A receptor</fullName>
    </submittedName>
</protein>
<feature type="transmembrane region" description="Helical" evidence="10">
    <location>
        <begin position="34"/>
        <end position="54"/>
    </location>
</feature>
<dbReference type="InterPro" id="IPR001499">
    <property type="entry name" value="GPCR_STE3"/>
</dbReference>
<dbReference type="GO" id="GO:0004933">
    <property type="term" value="F:mating-type a-factor pheromone receptor activity"/>
    <property type="evidence" value="ECO:0007669"/>
    <property type="project" value="InterPro"/>
</dbReference>
<dbReference type="PANTHER" id="PTHR28097:SF1">
    <property type="entry name" value="PHEROMONE A FACTOR RECEPTOR"/>
    <property type="match status" value="1"/>
</dbReference>
<organism evidence="11 12">
    <name type="scientific">Lyophyllum shimeji</name>
    <name type="common">Hon-shimeji</name>
    <name type="synonym">Tricholoma shimeji</name>
    <dbReference type="NCBI Taxonomy" id="47721"/>
    <lineage>
        <taxon>Eukaryota</taxon>
        <taxon>Fungi</taxon>
        <taxon>Dikarya</taxon>
        <taxon>Basidiomycota</taxon>
        <taxon>Agaricomycotina</taxon>
        <taxon>Agaricomycetes</taxon>
        <taxon>Agaricomycetidae</taxon>
        <taxon>Agaricales</taxon>
        <taxon>Tricholomatineae</taxon>
        <taxon>Lyophyllaceae</taxon>
        <taxon>Lyophyllum</taxon>
    </lineage>
</organism>
<accession>A0A9P3PZ65</accession>